<dbReference type="Proteomes" id="UP001219219">
    <property type="component" value="Chromosome"/>
</dbReference>
<evidence type="ECO:0000313" key="2">
    <source>
        <dbReference type="Proteomes" id="UP001219219"/>
    </source>
</evidence>
<reference evidence="1" key="1">
    <citation type="submission" date="2023-02" db="EMBL/GenBank/DDBJ databases">
        <title>Escherichia albertii as a potential enteropathogen in the light of epidemiological and genomic studies.</title>
        <authorList>
            <person name="Leszczynska K."/>
            <person name="Swiecicka I."/>
            <person name="Daniluk T."/>
            <person name="Lebensztejn D."/>
            <person name="Chmielewska S."/>
            <person name="Leszczynska D."/>
            <person name="Gawor J."/>
            <person name="Kliber M."/>
        </authorList>
    </citation>
    <scope>NUCLEOTIDE SEQUENCE</scope>
    <source>
        <strain evidence="1">BIA_7</strain>
    </source>
</reference>
<dbReference type="RefSeq" id="WP_038429893.1">
    <property type="nucleotide sequence ID" value="NZ_AP014857.1"/>
</dbReference>
<proteinExistence type="predicted"/>
<accession>A0AAX4AFW5</accession>
<sequence>MFKTYLISWKTMNPIITRTLLLNYLNNSERSLVKQILIEDETIVCATDLIPDN</sequence>
<name>A0AAX4AFW5_ESCAL</name>
<dbReference type="EMBL" id="CP117562">
    <property type="protein sequence ID" value="WDB31723.1"/>
    <property type="molecule type" value="Genomic_DNA"/>
</dbReference>
<evidence type="ECO:0000313" key="1">
    <source>
        <dbReference type="EMBL" id="WDB31723.1"/>
    </source>
</evidence>
<protein>
    <submittedName>
        <fullName evidence="1">Uncharacterized protein</fullName>
    </submittedName>
</protein>
<organism evidence="1 2">
    <name type="scientific">Escherichia albertii</name>
    <dbReference type="NCBI Taxonomy" id="208962"/>
    <lineage>
        <taxon>Bacteria</taxon>
        <taxon>Pseudomonadati</taxon>
        <taxon>Pseudomonadota</taxon>
        <taxon>Gammaproteobacteria</taxon>
        <taxon>Enterobacterales</taxon>
        <taxon>Enterobacteriaceae</taxon>
        <taxon>Escherichia</taxon>
    </lineage>
</organism>
<dbReference type="AlphaFoldDB" id="A0AAX4AFW5"/>
<gene>
    <name evidence="1" type="ORF">PS049_20185</name>
</gene>